<accession>A0A1G5ZKQ0</accession>
<evidence type="ECO:0008006" key="3">
    <source>
        <dbReference type="Google" id="ProtNLM"/>
    </source>
</evidence>
<dbReference type="RefSeq" id="WP_175454294.1">
    <property type="nucleotide sequence ID" value="NZ_FMXE01000042.1"/>
</dbReference>
<keyword evidence="2" id="KW-1185">Reference proteome</keyword>
<proteinExistence type="predicted"/>
<dbReference type="Pfam" id="PF12864">
    <property type="entry name" value="DUF3822"/>
    <property type="match status" value="1"/>
</dbReference>
<organism evidence="1 2">
    <name type="scientific">Algoriphagus alkaliphilus</name>
    <dbReference type="NCBI Taxonomy" id="279824"/>
    <lineage>
        <taxon>Bacteria</taxon>
        <taxon>Pseudomonadati</taxon>
        <taxon>Bacteroidota</taxon>
        <taxon>Cytophagia</taxon>
        <taxon>Cytophagales</taxon>
        <taxon>Cyclobacteriaceae</taxon>
        <taxon>Algoriphagus</taxon>
    </lineage>
</organism>
<evidence type="ECO:0000313" key="2">
    <source>
        <dbReference type="Proteomes" id="UP000198756"/>
    </source>
</evidence>
<name>A0A1G5ZKQ0_9BACT</name>
<reference evidence="2" key="1">
    <citation type="submission" date="2016-10" db="EMBL/GenBank/DDBJ databases">
        <authorList>
            <person name="Varghese N."/>
            <person name="Submissions S."/>
        </authorList>
    </citation>
    <scope>NUCLEOTIDE SEQUENCE [LARGE SCALE GENOMIC DNA]</scope>
    <source>
        <strain evidence="2">DSM 22703</strain>
    </source>
</reference>
<dbReference type="Gene3D" id="3.30.420.250">
    <property type="match status" value="1"/>
</dbReference>
<evidence type="ECO:0000313" key="1">
    <source>
        <dbReference type="EMBL" id="SDA95117.1"/>
    </source>
</evidence>
<protein>
    <recommendedName>
        <fullName evidence="3">DUF3822 family protein</fullName>
    </recommendedName>
</protein>
<dbReference type="InterPro" id="IPR024213">
    <property type="entry name" value="DUF3822"/>
</dbReference>
<dbReference type="Gene3D" id="3.30.420.260">
    <property type="match status" value="1"/>
</dbReference>
<dbReference type="Proteomes" id="UP000198756">
    <property type="component" value="Unassembled WGS sequence"/>
</dbReference>
<dbReference type="EMBL" id="FMXE01000042">
    <property type="protein sequence ID" value="SDA95117.1"/>
    <property type="molecule type" value="Genomic_DNA"/>
</dbReference>
<dbReference type="AlphaFoldDB" id="A0A1G5ZKQ0"/>
<dbReference type="STRING" id="279824.SAMN03080617_04011"/>
<gene>
    <name evidence="1" type="ORF">SAMN03080617_04011</name>
</gene>
<dbReference type="CDD" id="cd24013">
    <property type="entry name" value="ASKHA_ATPase_BT3980-like"/>
    <property type="match status" value="1"/>
</dbReference>
<sequence length="272" mass="31726">MENNLKVYKSDKFDVDDISGLSLFVYPRSLFIFAKDQNQANIVIHHYNEFSLPDLESLFSIDPLLRQDVPVKFYFHQSGFSLVPGVLFQPGKEKEYLKFAQEVPDDAKFFFSPLDSNNLQIVSFISSKLKKNLDARFSEVTLHHGGCTFLSYLFKERFNLIGQEILVNYFRSHIYLASFTDQDLSLFNIFEISGKDDILKYILIAMDQLKYDRNHVRVSIFGATEPSGITEAWGKSYFQNFKLQNPHANQNYSHGFKHLKSENVLETYWQYD</sequence>